<dbReference type="AlphaFoldDB" id="A0A1F7X498"/>
<comment type="caution">
    <text evidence="2">The sequence shown here is derived from an EMBL/GenBank/DDBJ whole genome shotgun (WGS) entry which is preliminary data.</text>
</comment>
<accession>A0A1F7X498</accession>
<evidence type="ECO:0000256" key="1">
    <source>
        <dbReference type="SAM" id="MobiDB-lite"/>
    </source>
</evidence>
<organism evidence="2 3">
    <name type="scientific">Candidatus Woesebacteria bacterium RBG_13_36_22</name>
    <dbReference type="NCBI Taxonomy" id="1802478"/>
    <lineage>
        <taxon>Bacteria</taxon>
        <taxon>Candidatus Woeseibacteriota</taxon>
    </lineage>
</organism>
<dbReference type="EMBL" id="MGFQ01000024">
    <property type="protein sequence ID" value="OGM09188.1"/>
    <property type="molecule type" value="Genomic_DNA"/>
</dbReference>
<evidence type="ECO:0000313" key="2">
    <source>
        <dbReference type="EMBL" id="OGM09188.1"/>
    </source>
</evidence>
<feature type="compositionally biased region" description="Basic and acidic residues" evidence="1">
    <location>
        <begin position="30"/>
        <end position="41"/>
    </location>
</feature>
<proteinExistence type="predicted"/>
<sequence>MKVYSIDELFDLKKGVKPIFRMARSGGMGEEEKASKKKESDESGETTPKQERMRDLAERRREENTDNISKARTSGAKDIKARKKRAPWKVIEQGGRRYFLKRKSKKDESYLYGERPFAVGNYRKI</sequence>
<reference evidence="2 3" key="1">
    <citation type="journal article" date="2016" name="Nat. Commun.">
        <title>Thousands of microbial genomes shed light on interconnected biogeochemical processes in an aquifer system.</title>
        <authorList>
            <person name="Anantharaman K."/>
            <person name="Brown C.T."/>
            <person name="Hug L.A."/>
            <person name="Sharon I."/>
            <person name="Castelle C.J."/>
            <person name="Probst A.J."/>
            <person name="Thomas B.C."/>
            <person name="Singh A."/>
            <person name="Wilkins M.J."/>
            <person name="Karaoz U."/>
            <person name="Brodie E.L."/>
            <person name="Williams K.H."/>
            <person name="Hubbard S.S."/>
            <person name="Banfield J.F."/>
        </authorList>
    </citation>
    <scope>NUCLEOTIDE SEQUENCE [LARGE SCALE GENOMIC DNA]</scope>
</reference>
<dbReference type="Proteomes" id="UP000176939">
    <property type="component" value="Unassembled WGS sequence"/>
</dbReference>
<protein>
    <submittedName>
        <fullName evidence="2">Uncharacterized protein</fullName>
    </submittedName>
</protein>
<name>A0A1F7X498_9BACT</name>
<gene>
    <name evidence="2" type="ORF">A2Z67_04580</name>
</gene>
<evidence type="ECO:0000313" key="3">
    <source>
        <dbReference type="Proteomes" id="UP000176939"/>
    </source>
</evidence>
<feature type="region of interest" description="Disordered" evidence="1">
    <location>
        <begin position="22"/>
        <end position="86"/>
    </location>
</feature>
<feature type="compositionally biased region" description="Basic and acidic residues" evidence="1">
    <location>
        <begin position="48"/>
        <end position="64"/>
    </location>
</feature>